<gene>
    <name evidence="3" type="ORF">H6G18_04900</name>
</gene>
<comment type="caution">
    <text evidence="3">The sequence shown here is derived from an EMBL/GenBank/DDBJ whole genome shotgun (WGS) entry which is preliminary data.</text>
</comment>
<protein>
    <submittedName>
        <fullName evidence="3">Polysaccharide pyruvyl transferase family protein</fullName>
    </submittedName>
</protein>
<name>A0ABR8CJT0_9NOST</name>
<organism evidence="3 4">
    <name type="scientific">Anabaena subtropica FACHB-260</name>
    <dbReference type="NCBI Taxonomy" id="2692884"/>
    <lineage>
        <taxon>Bacteria</taxon>
        <taxon>Bacillati</taxon>
        <taxon>Cyanobacteriota</taxon>
        <taxon>Cyanophyceae</taxon>
        <taxon>Nostocales</taxon>
        <taxon>Nostocaceae</taxon>
        <taxon>Anabaena</taxon>
    </lineage>
</organism>
<feature type="transmembrane region" description="Helical" evidence="1">
    <location>
        <begin position="268"/>
        <end position="289"/>
    </location>
</feature>
<dbReference type="Pfam" id="PF04230">
    <property type="entry name" value="PS_pyruv_trans"/>
    <property type="match status" value="1"/>
</dbReference>
<evidence type="ECO:0000259" key="2">
    <source>
        <dbReference type="Pfam" id="PF04230"/>
    </source>
</evidence>
<proteinExistence type="predicted"/>
<dbReference type="Proteomes" id="UP000607281">
    <property type="component" value="Unassembled WGS sequence"/>
</dbReference>
<dbReference type="EMBL" id="JACJRF010000005">
    <property type="protein sequence ID" value="MBD2343487.1"/>
    <property type="molecule type" value="Genomic_DNA"/>
</dbReference>
<evidence type="ECO:0000256" key="1">
    <source>
        <dbReference type="SAM" id="Phobius"/>
    </source>
</evidence>
<accession>A0ABR8CJT0</accession>
<dbReference type="GO" id="GO:0016740">
    <property type="term" value="F:transferase activity"/>
    <property type="evidence" value="ECO:0007669"/>
    <property type="project" value="UniProtKB-KW"/>
</dbReference>
<keyword evidence="4" id="KW-1185">Reference proteome</keyword>
<sequence>MSKKIGIITYHFTINYGATLQAYALSHFLKDNGYDVEIIDYRPRSLRWEDIKYLYFSKHSFLDPKLIIKSQVKKSNMNNFVTNNLNLSSTRFYEKINLKQHKHEYDCVICGSDEIWNINTHRGLDEAYFIDFIAEKDTTKISYAASCGSTKFFGDHEELLSTLLRNFHAVSVRDNNSLSLIKSFDINAKKVLDPTFLVDYKNVMRVPNNKNKYVLVYGLLKQREAIYVKKIAEKEGLDIISIGSPQSYLKPFLKLDLFDISPEDWLGFFYNASFIATQFFHGVIFSIIFNKPFIVFDRQTKSIKVRDLLSFLELENRIINLSDSSKIAIDNYFNLILHPIDNIQKIKLDNEIQLSKKFLHESLK</sequence>
<dbReference type="RefSeq" id="WP_190405956.1">
    <property type="nucleotide sequence ID" value="NZ_JACJRF010000005.1"/>
</dbReference>
<keyword evidence="1" id="KW-0472">Membrane</keyword>
<dbReference type="InterPro" id="IPR007345">
    <property type="entry name" value="Polysacch_pyruvyl_Trfase"/>
</dbReference>
<feature type="domain" description="Polysaccharide pyruvyl transferase" evidence="2">
    <location>
        <begin position="15"/>
        <end position="298"/>
    </location>
</feature>
<keyword evidence="1" id="KW-1133">Transmembrane helix</keyword>
<keyword evidence="1" id="KW-0812">Transmembrane</keyword>
<evidence type="ECO:0000313" key="4">
    <source>
        <dbReference type="Proteomes" id="UP000607281"/>
    </source>
</evidence>
<keyword evidence="3" id="KW-0808">Transferase</keyword>
<reference evidence="3 4" key="1">
    <citation type="journal article" date="2020" name="ISME J.">
        <title>Comparative genomics reveals insights into cyanobacterial evolution and habitat adaptation.</title>
        <authorList>
            <person name="Chen M.Y."/>
            <person name="Teng W.K."/>
            <person name="Zhao L."/>
            <person name="Hu C.X."/>
            <person name="Zhou Y.K."/>
            <person name="Han B.P."/>
            <person name="Song L.R."/>
            <person name="Shu W.S."/>
        </authorList>
    </citation>
    <scope>NUCLEOTIDE SEQUENCE [LARGE SCALE GENOMIC DNA]</scope>
    <source>
        <strain evidence="3 4">FACHB-260</strain>
    </source>
</reference>
<evidence type="ECO:0000313" key="3">
    <source>
        <dbReference type="EMBL" id="MBD2343487.1"/>
    </source>
</evidence>